<evidence type="ECO:0000256" key="2">
    <source>
        <dbReference type="ARBA" id="ARBA00018672"/>
    </source>
</evidence>
<accession>A0A8J7VZU7</accession>
<dbReference type="Gene3D" id="6.10.250.690">
    <property type="match status" value="1"/>
</dbReference>
<proteinExistence type="predicted"/>
<evidence type="ECO:0000313" key="15">
    <source>
        <dbReference type="Proteomes" id="UP000675664"/>
    </source>
</evidence>
<feature type="domain" description="Response regulatory" evidence="12">
    <location>
        <begin position="6"/>
        <end position="119"/>
    </location>
</feature>
<evidence type="ECO:0000256" key="7">
    <source>
        <dbReference type="ARBA" id="ARBA00023125"/>
    </source>
</evidence>
<organism evidence="14 15">
    <name type="scientific">Sinanaerobacter chloroacetimidivorans</name>
    <dbReference type="NCBI Taxonomy" id="2818044"/>
    <lineage>
        <taxon>Bacteria</taxon>
        <taxon>Bacillati</taxon>
        <taxon>Bacillota</taxon>
        <taxon>Clostridia</taxon>
        <taxon>Peptostreptococcales</taxon>
        <taxon>Anaerovoracaceae</taxon>
        <taxon>Sinanaerobacter</taxon>
    </lineage>
</organism>
<dbReference type="Pfam" id="PF00486">
    <property type="entry name" value="Trans_reg_C"/>
    <property type="match status" value="1"/>
</dbReference>
<keyword evidence="3" id="KW-0963">Cytoplasm</keyword>
<evidence type="ECO:0000256" key="8">
    <source>
        <dbReference type="ARBA" id="ARBA00023163"/>
    </source>
</evidence>
<evidence type="ECO:0000256" key="11">
    <source>
        <dbReference type="PROSITE-ProRule" id="PRU01091"/>
    </source>
</evidence>
<keyword evidence="6" id="KW-0805">Transcription regulation</keyword>
<evidence type="ECO:0000313" key="14">
    <source>
        <dbReference type="EMBL" id="MBR0597013.1"/>
    </source>
</evidence>
<dbReference type="Gene3D" id="3.40.50.2300">
    <property type="match status" value="1"/>
</dbReference>
<dbReference type="Gene3D" id="1.10.10.10">
    <property type="entry name" value="Winged helix-like DNA-binding domain superfamily/Winged helix DNA-binding domain"/>
    <property type="match status" value="1"/>
</dbReference>
<dbReference type="InterPro" id="IPR001867">
    <property type="entry name" value="OmpR/PhoB-type_DNA-bd"/>
</dbReference>
<dbReference type="CDD" id="cd17620">
    <property type="entry name" value="REC_OmpR_KdpE-like"/>
    <property type="match status" value="1"/>
</dbReference>
<dbReference type="InterPro" id="IPR036388">
    <property type="entry name" value="WH-like_DNA-bd_sf"/>
</dbReference>
<reference evidence="14" key="1">
    <citation type="submission" date="2021-04" db="EMBL/GenBank/DDBJ databases">
        <title>Sinoanaerobacter chloroacetimidivorans sp. nov., an obligate anaerobic bacterium isolated from anaerobic sludge.</title>
        <authorList>
            <person name="Bao Y."/>
        </authorList>
    </citation>
    <scope>NUCLEOTIDE SEQUENCE</scope>
    <source>
        <strain evidence="14">BAD-6</strain>
    </source>
</reference>
<evidence type="ECO:0000259" key="12">
    <source>
        <dbReference type="PROSITE" id="PS50110"/>
    </source>
</evidence>
<dbReference type="Pfam" id="PF00072">
    <property type="entry name" value="Response_reg"/>
    <property type="match status" value="1"/>
</dbReference>
<dbReference type="SMART" id="SM00862">
    <property type="entry name" value="Trans_reg_C"/>
    <property type="match status" value="1"/>
</dbReference>
<evidence type="ECO:0000259" key="13">
    <source>
        <dbReference type="PROSITE" id="PS51755"/>
    </source>
</evidence>
<keyword evidence="5" id="KW-0902">Two-component regulatory system</keyword>
<protein>
    <recommendedName>
        <fullName evidence="2">Stage 0 sporulation protein A homolog</fullName>
    </recommendedName>
</protein>
<evidence type="ECO:0000256" key="1">
    <source>
        <dbReference type="ARBA" id="ARBA00004496"/>
    </source>
</evidence>
<dbReference type="PANTHER" id="PTHR48111">
    <property type="entry name" value="REGULATOR OF RPOS"/>
    <property type="match status" value="1"/>
</dbReference>
<dbReference type="CDD" id="cd00383">
    <property type="entry name" value="trans_reg_C"/>
    <property type="match status" value="1"/>
</dbReference>
<dbReference type="PANTHER" id="PTHR48111:SF50">
    <property type="entry name" value="KDP OPERON TRANSCRIPTIONAL REGULATORY PROTEIN KDPE"/>
    <property type="match status" value="1"/>
</dbReference>
<evidence type="ECO:0000256" key="9">
    <source>
        <dbReference type="ARBA" id="ARBA00024867"/>
    </source>
</evidence>
<dbReference type="Proteomes" id="UP000675664">
    <property type="component" value="Unassembled WGS sequence"/>
</dbReference>
<keyword evidence="8" id="KW-0804">Transcription</keyword>
<feature type="DNA-binding region" description="OmpR/PhoB-type" evidence="11">
    <location>
        <begin position="133"/>
        <end position="231"/>
    </location>
</feature>
<comment type="function">
    <text evidence="9">May play the central regulatory role in sporulation. It may be an element of the effector pathway responsible for the activation of sporulation genes in response to nutritional stress. Spo0A may act in concert with spo0H (a sigma factor) to control the expression of some genes that are critical to the sporulation process.</text>
</comment>
<comment type="caution">
    <text evidence="14">The sequence shown here is derived from an EMBL/GenBank/DDBJ whole genome shotgun (WGS) entry which is preliminary data.</text>
</comment>
<dbReference type="GO" id="GO:0000987">
    <property type="term" value="F:cis-regulatory region sequence-specific DNA binding"/>
    <property type="evidence" value="ECO:0007669"/>
    <property type="project" value="UniProtKB-ARBA"/>
</dbReference>
<dbReference type="FunFam" id="3.40.50.2300:FF:000021">
    <property type="entry name" value="Two-component system response regulator KdpE"/>
    <property type="match status" value="1"/>
</dbReference>
<sequence>MNKNPLVLIVEDEEAICSFISAVLVSNDFNVMKTAKGKDAISLTASHSPDLILLDLGLPDMDGIEVLKTIRQWSAIPVVVVSARGYEREKVEALDLGADDYITKPFGTSEMLARIRTALRHSQKAMNDNQPDSEKISVGDLEINYEKRLVLLAGEEVHLTPIEYKIMVLLSKYIGKVLTYDFIIKEVWGPYANEIQALRVNMANIRRKLEVNPAEPRYIVTEVSVGYRMVEEVDKFHQHTVGKKGY</sequence>
<dbReference type="EMBL" id="JAGSND010000002">
    <property type="protein sequence ID" value="MBR0597013.1"/>
    <property type="molecule type" value="Genomic_DNA"/>
</dbReference>
<dbReference type="GO" id="GO:0000156">
    <property type="term" value="F:phosphorelay response regulator activity"/>
    <property type="evidence" value="ECO:0007669"/>
    <property type="project" value="TreeGrafter"/>
</dbReference>
<keyword evidence="4 10" id="KW-0597">Phosphoprotein</keyword>
<dbReference type="GO" id="GO:0032993">
    <property type="term" value="C:protein-DNA complex"/>
    <property type="evidence" value="ECO:0007669"/>
    <property type="project" value="TreeGrafter"/>
</dbReference>
<dbReference type="InterPro" id="IPR001789">
    <property type="entry name" value="Sig_transdc_resp-reg_receiver"/>
</dbReference>
<dbReference type="InterPro" id="IPR011006">
    <property type="entry name" value="CheY-like_superfamily"/>
</dbReference>
<comment type="subcellular location">
    <subcellularLocation>
        <location evidence="1">Cytoplasm</location>
    </subcellularLocation>
</comment>
<evidence type="ECO:0000256" key="4">
    <source>
        <dbReference type="ARBA" id="ARBA00022553"/>
    </source>
</evidence>
<dbReference type="GO" id="GO:0005829">
    <property type="term" value="C:cytosol"/>
    <property type="evidence" value="ECO:0007669"/>
    <property type="project" value="TreeGrafter"/>
</dbReference>
<dbReference type="GO" id="GO:0042802">
    <property type="term" value="F:identical protein binding"/>
    <property type="evidence" value="ECO:0007669"/>
    <property type="project" value="UniProtKB-ARBA"/>
</dbReference>
<feature type="domain" description="OmpR/PhoB-type" evidence="13">
    <location>
        <begin position="133"/>
        <end position="231"/>
    </location>
</feature>
<name>A0A8J7VZU7_9FIRM</name>
<dbReference type="GO" id="GO:0045893">
    <property type="term" value="P:positive regulation of DNA-templated transcription"/>
    <property type="evidence" value="ECO:0007669"/>
    <property type="project" value="UniProtKB-ARBA"/>
</dbReference>
<dbReference type="InterPro" id="IPR039420">
    <property type="entry name" value="WalR-like"/>
</dbReference>
<reference evidence="14" key="2">
    <citation type="submission" date="2021-04" db="EMBL/GenBank/DDBJ databases">
        <authorList>
            <person name="Liu J."/>
        </authorList>
    </citation>
    <scope>NUCLEOTIDE SEQUENCE</scope>
    <source>
        <strain evidence="14">BAD-6</strain>
    </source>
</reference>
<dbReference type="RefSeq" id="WP_227017145.1">
    <property type="nucleotide sequence ID" value="NZ_JAGSND010000002.1"/>
</dbReference>
<evidence type="ECO:0000256" key="10">
    <source>
        <dbReference type="PROSITE-ProRule" id="PRU00169"/>
    </source>
</evidence>
<dbReference type="SUPFAM" id="SSF52172">
    <property type="entry name" value="CheY-like"/>
    <property type="match status" value="1"/>
</dbReference>
<keyword evidence="7 11" id="KW-0238">DNA-binding</keyword>
<dbReference type="AlphaFoldDB" id="A0A8J7VZU7"/>
<evidence type="ECO:0000256" key="5">
    <source>
        <dbReference type="ARBA" id="ARBA00023012"/>
    </source>
</evidence>
<dbReference type="PROSITE" id="PS51755">
    <property type="entry name" value="OMPR_PHOB"/>
    <property type="match status" value="1"/>
</dbReference>
<evidence type="ECO:0000256" key="6">
    <source>
        <dbReference type="ARBA" id="ARBA00023015"/>
    </source>
</evidence>
<gene>
    <name evidence="14" type="ORF">KCX82_03930</name>
</gene>
<feature type="modified residue" description="4-aspartylphosphate" evidence="10">
    <location>
        <position position="55"/>
    </location>
</feature>
<dbReference type="SMART" id="SM00448">
    <property type="entry name" value="REC"/>
    <property type="match status" value="1"/>
</dbReference>
<dbReference type="PROSITE" id="PS50110">
    <property type="entry name" value="RESPONSE_REGULATORY"/>
    <property type="match status" value="1"/>
</dbReference>
<evidence type="ECO:0000256" key="3">
    <source>
        <dbReference type="ARBA" id="ARBA00022490"/>
    </source>
</evidence>
<keyword evidence="15" id="KW-1185">Reference proteome</keyword>